<dbReference type="OrthoDB" id="1072116at2759"/>
<reference evidence="2 3" key="1">
    <citation type="submission" date="2020-02" db="EMBL/GenBank/DDBJ databases">
        <authorList>
            <person name="Ma Q."/>
            <person name="Huang Y."/>
            <person name="Song X."/>
            <person name="Pei D."/>
        </authorList>
    </citation>
    <scope>NUCLEOTIDE SEQUENCE [LARGE SCALE GENOMIC DNA]</scope>
    <source>
        <strain evidence="2">Sxm20200214</strain>
        <tissue evidence="2">Leaf</tissue>
    </source>
</reference>
<feature type="domain" description="Bet v I/Major latex protein" evidence="1">
    <location>
        <begin position="6"/>
        <end position="157"/>
    </location>
</feature>
<gene>
    <name evidence="2" type="ORF">Bca52824_014850</name>
</gene>
<evidence type="ECO:0000313" key="3">
    <source>
        <dbReference type="Proteomes" id="UP000886595"/>
    </source>
</evidence>
<dbReference type="InterPro" id="IPR023393">
    <property type="entry name" value="START-like_dom_sf"/>
</dbReference>
<dbReference type="SMART" id="SM01037">
    <property type="entry name" value="Bet_v_1"/>
    <property type="match status" value="1"/>
</dbReference>
<dbReference type="Proteomes" id="UP000886595">
    <property type="component" value="Unassembled WGS sequence"/>
</dbReference>
<evidence type="ECO:0000313" key="2">
    <source>
        <dbReference type="EMBL" id="KAG2321637.1"/>
    </source>
</evidence>
<dbReference type="PANTHER" id="PTHR31907">
    <property type="entry name" value="MLP-LIKE PROTEIN 423"/>
    <property type="match status" value="1"/>
</dbReference>
<proteinExistence type="predicted"/>
<sequence>MAEATGLVGKVEADLEIKASAGKFHHMFAGRQGEWLKATPGKIKSCELLEGDWGKLGSVVIWNYVHNGEAAMTKKRVEAVDPENNLIKFRIVEGDVMKDYKSFVSTVQATPKLGEPGSVVNWHMEYEKISEDAGHPETILQLAVEISKDIDEYLLKEE</sequence>
<dbReference type="EMBL" id="JAAMPC010000003">
    <property type="protein sequence ID" value="KAG2321637.1"/>
    <property type="molecule type" value="Genomic_DNA"/>
</dbReference>
<evidence type="ECO:0000259" key="1">
    <source>
        <dbReference type="SMART" id="SM01037"/>
    </source>
</evidence>
<organism evidence="2 3">
    <name type="scientific">Brassica carinata</name>
    <name type="common">Ethiopian mustard</name>
    <name type="synonym">Abyssinian cabbage</name>
    <dbReference type="NCBI Taxonomy" id="52824"/>
    <lineage>
        <taxon>Eukaryota</taxon>
        <taxon>Viridiplantae</taxon>
        <taxon>Streptophyta</taxon>
        <taxon>Embryophyta</taxon>
        <taxon>Tracheophyta</taxon>
        <taxon>Spermatophyta</taxon>
        <taxon>Magnoliopsida</taxon>
        <taxon>eudicotyledons</taxon>
        <taxon>Gunneridae</taxon>
        <taxon>Pentapetalae</taxon>
        <taxon>rosids</taxon>
        <taxon>malvids</taxon>
        <taxon>Brassicales</taxon>
        <taxon>Brassicaceae</taxon>
        <taxon>Brassiceae</taxon>
        <taxon>Brassica</taxon>
    </lineage>
</organism>
<dbReference type="CDD" id="cd07816">
    <property type="entry name" value="Bet_v1-like"/>
    <property type="match status" value="1"/>
</dbReference>
<dbReference type="GO" id="GO:0006952">
    <property type="term" value="P:defense response"/>
    <property type="evidence" value="ECO:0007669"/>
    <property type="project" value="InterPro"/>
</dbReference>
<accession>A0A8X8B4T7</accession>
<dbReference type="Gene3D" id="3.30.530.20">
    <property type="match status" value="1"/>
</dbReference>
<keyword evidence="3" id="KW-1185">Reference proteome</keyword>
<protein>
    <recommendedName>
        <fullName evidence="1">Bet v I/Major latex protein domain-containing protein</fullName>
    </recommendedName>
</protein>
<dbReference type="AlphaFoldDB" id="A0A8X8B4T7"/>
<dbReference type="InterPro" id="IPR000916">
    <property type="entry name" value="Bet_v_I/MLP"/>
</dbReference>
<dbReference type="SUPFAM" id="SSF55961">
    <property type="entry name" value="Bet v1-like"/>
    <property type="match status" value="1"/>
</dbReference>
<comment type="caution">
    <text evidence="2">The sequence shown here is derived from an EMBL/GenBank/DDBJ whole genome shotgun (WGS) entry which is preliminary data.</text>
</comment>
<dbReference type="Pfam" id="PF00407">
    <property type="entry name" value="Bet_v_1"/>
    <property type="match status" value="1"/>
</dbReference>
<name>A0A8X8B4T7_BRACI</name>
<dbReference type="InterPro" id="IPR051761">
    <property type="entry name" value="MLP-like_ligand-binding"/>
</dbReference>